<reference evidence="2 3" key="1">
    <citation type="submission" date="2019-02" db="EMBL/GenBank/DDBJ databases">
        <title>Deep-cultivation of Planctomycetes and their phenomic and genomic characterization uncovers novel biology.</title>
        <authorList>
            <person name="Wiegand S."/>
            <person name="Jogler M."/>
            <person name="Boedeker C."/>
            <person name="Pinto D."/>
            <person name="Vollmers J."/>
            <person name="Rivas-Marin E."/>
            <person name="Kohn T."/>
            <person name="Peeters S.H."/>
            <person name="Heuer A."/>
            <person name="Rast P."/>
            <person name="Oberbeckmann S."/>
            <person name="Bunk B."/>
            <person name="Jeske O."/>
            <person name="Meyerdierks A."/>
            <person name="Storesund J.E."/>
            <person name="Kallscheuer N."/>
            <person name="Luecker S."/>
            <person name="Lage O.M."/>
            <person name="Pohl T."/>
            <person name="Merkel B.J."/>
            <person name="Hornburger P."/>
            <person name="Mueller R.-W."/>
            <person name="Bruemmer F."/>
            <person name="Labrenz M."/>
            <person name="Spormann A.M."/>
            <person name="Op Den Camp H."/>
            <person name="Overmann J."/>
            <person name="Amann R."/>
            <person name="Jetten M.S.M."/>
            <person name="Mascher T."/>
            <person name="Medema M.H."/>
            <person name="Devos D.P."/>
            <person name="Kaster A.-K."/>
            <person name="Ovreas L."/>
            <person name="Rohde M."/>
            <person name="Galperin M.Y."/>
            <person name="Jogler C."/>
        </authorList>
    </citation>
    <scope>NUCLEOTIDE SEQUENCE [LARGE SCALE GENOMIC DNA]</scope>
    <source>
        <strain evidence="2 3">Q31b</strain>
    </source>
</reference>
<protein>
    <submittedName>
        <fullName evidence="2">Pterin binding enzyme</fullName>
    </submittedName>
</protein>
<keyword evidence="3" id="KW-1185">Reference proteome</keyword>
<comment type="caution">
    <text evidence="2">The sequence shown here is derived from an EMBL/GenBank/DDBJ whole genome shotgun (WGS) entry which is preliminary data.</text>
</comment>
<dbReference type="Pfam" id="PF20123">
    <property type="entry name" value="DUF6513"/>
    <property type="match status" value="1"/>
</dbReference>
<dbReference type="Gene3D" id="3.20.20.20">
    <property type="entry name" value="Dihydropteroate synthase-like"/>
    <property type="match status" value="1"/>
</dbReference>
<name>A0A5C6DPP0_9BACT</name>
<dbReference type="PROSITE" id="PS50972">
    <property type="entry name" value="PTERIN_BINDING"/>
    <property type="match status" value="1"/>
</dbReference>
<dbReference type="OrthoDB" id="4029442at2"/>
<dbReference type="GO" id="GO:0042558">
    <property type="term" value="P:pteridine-containing compound metabolic process"/>
    <property type="evidence" value="ECO:0007669"/>
    <property type="project" value="InterPro"/>
</dbReference>
<evidence type="ECO:0000313" key="2">
    <source>
        <dbReference type="EMBL" id="TWU37611.1"/>
    </source>
</evidence>
<dbReference type="InterPro" id="IPR011005">
    <property type="entry name" value="Dihydropteroate_synth-like_sf"/>
</dbReference>
<evidence type="ECO:0000259" key="1">
    <source>
        <dbReference type="PROSITE" id="PS50972"/>
    </source>
</evidence>
<dbReference type="AlphaFoldDB" id="A0A5C6DPP0"/>
<accession>A0A5C6DPP0</accession>
<dbReference type="Pfam" id="PF00809">
    <property type="entry name" value="Pterin_bind"/>
    <property type="match status" value="1"/>
</dbReference>
<dbReference type="Proteomes" id="UP000315471">
    <property type="component" value="Unassembled WGS sequence"/>
</dbReference>
<dbReference type="Pfam" id="PF14251">
    <property type="entry name" value="PterinBD-DUF4346"/>
    <property type="match status" value="1"/>
</dbReference>
<organism evidence="2 3">
    <name type="scientific">Novipirellula aureliae</name>
    <dbReference type="NCBI Taxonomy" id="2527966"/>
    <lineage>
        <taxon>Bacteria</taxon>
        <taxon>Pseudomonadati</taxon>
        <taxon>Planctomycetota</taxon>
        <taxon>Planctomycetia</taxon>
        <taxon>Pirellulales</taxon>
        <taxon>Pirellulaceae</taxon>
        <taxon>Novipirellula</taxon>
    </lineage>
</organism>
<dbReference type="SUPFAM" id="SSF51717">
    <property type="entry name" value="Dihydropteroate synthetase-like"/>
    <property type="match status" value="1"/>
</dbReference>
<sequence>MQRRVTPEPSHHYHFVTGKLAEGLLRETVSILAKKHCFDFSIGVMPITVAALMTPKWLARHLNPPPQTTHIIVPGYLTSGTPELDQSVKIPVIYGPKDCRELANVFGEEVDKVDLCDYDIEIIAEINHVPRMSLADFHRRATQLQESGADIIDIGCDPTIRCAAIGDYVKLLVDAGLRVSIDTFDAWEANEAARHGACLVLSVNSKNCHEAVDWGVEVVVIPDHPNDKKSFEKNIDFLSKAKVPCRLDPILEPIGIGLTNSLLRYAETRRDYPEFETMMGIGNLTELTEVDSAGVNFLLLGVCQELGIRSVLTTEVINWARSSVRECDRIRRLVYHSVKNHVPPKNLTGDVVMLRDASLPTYTEEAIDALANSIKDNNYRILAENGFIHLLAANVQLSGTDPMEIFADLLTKPPSDNVNREHAFYLGFEMAKAMIALQLGKRYNQDQSLDWGLLTAPEMSHRLKKNHPRKPQN</sequence>
<dbReference type="EMBL" id="SJPY01000007">
    <property type="protein sequence ID" value="TWU37611.1"/>
    <property type="molecule type" value="Genomic_DNA"/>
</dbReference>
<dbReference type="InterPro" id="IPR000489">
    <property type="entry name" value="Pterin-binding_dom"/>
</dbReference>
<feature type="domain" description="Pterin-binding" evidence="1">
    <location>
        <begin position="103"/>
        <end position="368"/>
    </location>
</feature>
<dbReference type="RefSeq" id="WP_146601583.1">
    <property type="nucleotide sequence ID" value="NZ_SJPY01000007.1"/>
</dbReference>
<dbReference type="InterPro" id="IPR025595">
    <property type="entry name" value="PterinBD-DUF4346"/>
</dbReference>
<gene>
    <name evidence="2" type="ORF">Q31b_43990</name>
</gene>
<dbReference type="InterPro" id="IPR045406">
    <property type="entry name" value="DUF6513"/>
</dbReference>
<evidence type="ECO:0000313" key="3">
    <source>
        <dbReference type="Proteomes" id="UP000315471"/>
    </source>
</evidence>
<proteinExistence type="predicted"/>